<gene>
    <name evidence="2" type="ORF">ACFO0C_28840</name>
</gene>
<reference evidence="3" key="1">
    <citation type="journal article" date="2019" name="Int. J. Syst. Evol. Microbiol.">
        <title>The Global Catalogue of Microorganisms (GCM) 10K type strain sequencing project: providing services to taxonomists for standard genome sequencing and annotation.</title>
        <authorList>
            <consortium name="The Broad Institute Genomics Platform"/>
            <consortium name="The Broad Institute Genome Sequencing Center for Infectious Disease"/>
            <person name="Wu L."/>
            <person name="Ma J."/>
        </authorList>
    </citation>
    <scope>NUCLEOTIDE SEQUENCE [LARGE SCALE GENOMIC DNA]</scope>
    <source>
        <strain evidence="3">TBRC 5832</strain>
    </source>
</reference>
<dbReference type="RefSeq" id="WP_378069840.1">
    <property type="nucleotide sequence ID" value="NZ_JBHSBL010000019.1"/>
</dbReference>
<feature type="domain" description="YcaO" evidence="1">
    <location>
        <begin position="54"/>
        <end position="422"/>
    </location>
</feature>
<dbReference type="Gene3D" id="3.30.40.250">
    <property type="match status" value="1"/>
</dbReference>
<comment type="caution">
    <text evidence="2">The sequence shown here is derived from an EMBL/GenBank/DDBJ whole genome shotgun (WGS) entry which is preliminary data.</text>
</comment>
<dbReference type="PROSITE" id="PS51664">
    <property type="entry name" value="YCAO"/>
    <property type="match status" value="1"/>
</dbReference>
<evidence type="ECO:0000313" key="3">
    <source>
        <dbReference type="Proteomes" id="UP001595867"/>
    </source>
</evidence>
<evidence type="ECO:0000313" key="2">
    <source>
        <dbReference type="EMBL" id="MFC4068958.1"/>
    </source>
</evidence>
<organism evidence="2 3">
    <name type="scientific">Actinoplanes subglobosus</name>
    <dbReference type="NCBI Taxonomy" id="1547892"/>
    <lineage>
        <taxon>Bacteria</taxon>
        <taxon>Bacillati</taxon>
        <taxon>Actinomycetota</taxon>
        <taxon>Actinomycetes</taxon>
        <taxon>Micromonosporales</taxon>
        <taxon>Micromonosporaceae</taxon>
        <taxon>Actinoplanes</taxon>
    </lineage>
</organism>
<dbReference type="PANTHER" id="PTHR37809">
    <property type="entry name" value="RIBOSOMAL PROTEIN S12 METHYLTHIOTRANSFERASE ACCESSORY FACTOR YCAO"/>
    <property type="match status" value="1"/>
</dbReference>
<dbReference type="Gene3D" id="3.30.1330.230">
    <property type="match status" value="1"/>
</dbReference>
<sequence>MRTDLLTGHRTGIIRRLTRRATPAHFPVSWTIVDSFLSDTTVFGPYPADSAGAGYAFADEPRAFAAAVGEAVERYCGNLVPPGLPTGPATEIPDAVDPAGLALFSAAQYERAGFPCRPLTADLPIPWARATDLKTGGGTAVPASLVWVNHPGGPLTHPVVQAGLATGSSFDDAVWSGLCEVVERDAMTMVWTGRGTLTPVEPPRRVRRLARPPLHARWFVFPHETGLPVVGALVRDETTGYHALGMGAGSDPQACAVKALGEALQLLLLLGDYDRPDSGFGRAAEGAGSPLKPWRPARDYATTYRADFADVVDYGCHLQLHLDPEIQRRFEAELATATGDGEPDWDPPSATADLVDRIAATGHRALTADVTTADVRAAGLHVVRVLVPGYYTNAPAGLPLLGGTRLPAQLAGRAPRLLPLPH</sequence>
<dbReference type="Proteomes" id="UP001595867">
    <property type="component" value="Unassembled WGS sequence"/>
</dbReference>
<dbReference type="Pfam" id="PF02624">
    <property type="entry name" value="YcaO"/>
    <property type="match status" value="1"/>
</dbReference>
<protein>
    <submittedName>
        <fullName evidence="2">YcaO-like family protein</fullName>
    </submittedName>
</protein>
<dbReference type="InterPro" id="IPR027624">
    <property type="entry name" value="TOMM_cyclo_SagD"/>
</dbReference>
<dbReference type="PANTHER" id="PTHR37809:SF1">
    <property type="entry name" value="RIBOSOMAL PROTEIN S12 METHYLTHIOTRANSFERASE ACCESSORY FACTOR YCAO"/>
    <property type="match status" value="1"/>
</dbReference>
<evidence type="ECO:0000259" key="1">
    <source>
        <dbReference type="PROSITE" id="PS51664"/>
    </source>
</evidence>
<accession>A0ABV8IXE9</accession>
<dbReference type="EMBL" id="JBHSBL010000019">
    <property type="protein sequence ID" value="MFC4068958.1"/>
    <property type="molecule type" value="Genomic_DNA"/>
</dbReference>
<keyword evidence="3" id="KW-1185">Reference proteome</keyword>
<dbReference type="NCBIfam" id="TIGR03604">
    <property type="entry name" value="TOMM_cyclo_SagD"/>
    <property type="match status" value="1"/>
</dbReference>
<name>A0ABV8IXE9_9ACTN</name>
<dbReference type="InterPro" id="IPR003776">
    <property type="entry name" value="YcaO-like_dom"/>
</dbReference>
<proteinExistence type="predicted"/>
<dbReference type="Gene3D" id="3.30.160.660">
    <property type="match status" value="1"/>
</dbReference>